<dbReference type="InterPro" id="IPR000600">
    <property type="entry name" value="ROK"/>
</dbReference>
<organism evidence="3 4">
    <name type="scientific">Subtercola frigoramans</name>
    <dbReference type="NCBI Taxonomy" id="120298"/>
    <lineage>
        <taxon>Bacteria</taxon>
        <taxon>Bacillati</taxon>
        <taxon>Actinomycetota</taxon>
        <taxon>Actinomycetes</taxon>
        <taxon>Micrococcales</taxon>
        <taxon>Microbacteriaceae</taxon>
        <taxon>Subtercola</taxon>
    </lineage>
</organism>
<dbReference type="PANTHER" id="PTHR18964:SF149">
    <property type="entry name" value="BIFUNCTIONAL UDP-N-ACETYLGLUCOSAMINE 2-EPIMERASE_N-ACETYLMANNOSAMINE KINASE"/>
    <property type="match status" value="1"/>
</dbReference>
<dbReference type="InterPro" id="IPR036390">
    <property type="entry name" value="WH_DNA-bd_sf"/>
</dbReference>
<dbReference type="PANTHER" id="PTHR18964">
    <property type="entry name" value="ROK (REPRESSOR, ORF, KINASE) FAMILY"/>
    <property type="match status" value="1"/>
</dbReference>
<evidence type="ECO:0000313" key="4">
    <source>
        <dbReference type="Proteomes" id="UP000776164"/>
    </source>
</evidence>
<dbReference type="InterPro" id="IPR036388">
    <property type="entry name" value="WH-like_DNA-bd_sf"/>
</dbReference>
<reference evidence="3 4" key="1">
    <citation type="submission" date="2021-01" db="EMBL/GenBank/DDBJ databases">
        <title>Sequencing the genomes of 1000 actinobacteria strains.</title>
        <authorList>
            <person name="Klenk H.-P."/>
        </authorList>
    </citation>
    <scope>NUCLEOTIDE SEQUENCE [LARGE SCALE GENOMIC DNA]</scope>
    <source>
        <strain evidence="3 4">DSM 13057</strain>
    </source>
</reference>
<keyword evidence="3" id="KW-0418">Kinase</keyword>
<keyword evidence="3" id="KW-0808">Transferase</keyword>
<gene>
    <name evidence="3" type="ORF">JOE66_002842</name>
</gene>
<keyword evidence="4" id="KW-1185">Reference proteome</keyword>
<dbReference type="SUPFAM" id="SSF53067">
    <property type="entry name" value="Actin-like ATPase domain"/>
    <property type="match status" value="1"/>
</dbReference>
<proteinExistence type="inferred from homology"/>
<comment type="similarity">
    <text evidence="1">Belongs to the ROK (NagC/XylR) family.</text>
</comment>
<dbReference type="Pfam" id="PF00480">
    <property type="entry name" value="ROK"/>
    <property type="match status" value="1"/>
</dbReference>
<evidence type="ECO:0000256" key="1">
    <source>
        <dbReference type="ARBA" id="ARBA00006479"/>
    </source>
</evidence>
<feature type="region of interest" description="Disordered" evidence="2">
    <location>
        <begin position="407"/>
        <end position="431"/>
    </location>
</feature>
<protein>
    <submittedName>
        <fullName evidence="3">NBD/HSP70 family sugar kinase</fullName>
    </submittedName>
</protein>
<name>A0ABS2L7Y2_9MICO</name>
<accession>A0ABS2L7Y2</accession>
<dbReference type="Proteomes" id="UP000776164">
    <property type="component" value="Unassembled WGS sequence"/>
</dbReference>
<comment type="caution">
    <text evidence="3">The sequence shown here is derived from an EMBL/GenBank/DDBJ whole genome shotgun (WGS) entry which is preliminary data.</text>
</comment>
<dbReference type="EMBL" id="JAFBBU010000001">
    <property type="protein sequence ID" value="MBM7473208.1"/>
    <property type="molecule type" value="Genomic_DNA"/>
</dbReference>
<dbReference type="Gene3D" id="1.10.10.10">
    <property type="entry name" value="Winged helix-like DNA-binding domain superfamily/Winged helix DNA-binding domain"/>
    <property type="match status" value="1"/>
</dbReference>
<evidence type="ECO:0000256" key="2">
    <source>
        <dbReference type="SAM" id="MobiDB-lite"/>
    </source>
</evidence>
<dbReference type="Gene3D" id="3.30.420.40">
    <property type="match status" value="2"/>
</dbReference>
<dbReference type="GO" id="GO:0016301">
    <property type="term" value="F:kinase activity"/>
    <property type="evidence" value="ECO:0007669"/>
    <property type="project" value="UniProtKB-KW"/>
</dbReference>
<evidence type="ECO:0000313" key="3">
    <source>
        <dbReference type="EMBL" id="MBM7473208.1"/>
    </source>
</evidence>
<dbReference type="RefSeq" id="WP_205110470.1">
    <property type="nucleotide sequence ID" value="NZ_BAAAHT010000014.1"/>
</dbReference>
<dbReference type="InterPro" id="IPR043129">
    <property type="entry name" value="ATPase_NBD"/>
</dbReference>
<sequence>MTPELTTRHLRRRNRAAVLKALVRDGETTRGQLAPLLHLSPATVANIVTDLVTEGLIHETGSLPSEVGRPVTLLSVRPDGAHFIGADVGEDGVTVEVFDLALAPRSAVFREVSSRAIDAAGVSAALASAIDEAIIAAGSPNNIYGIGLGLPGIVEAPRELPVGAARRTITLFAQSLNWPPTSLESIYGRDDIPVFADNGAKTLATAESWFGAVRDIANGVVALFGRGVGLGVINDGRILRGTASSASEWGHTKISIGGPVCNCGNRGCLEAYVGGGAIARRWREAGAEPSADAETALRELVAAAAHGDTVAKRVLDETIEIMGIGLGNLVNMFNPERIVLGGWAGLSLAQDHLADVASATRSAALVRPGEQFDLVPAGTGQNAVALGAALLAVERLLSAPLASSRDDLRGAAGTPGKNPALQAKSPGIPGL</sequence>
<dbReference type="SUPFAM" id="SSF46785">
    <property type="entry name" value="Winged helix' DNA-binding domain"/>
    <property type="match status" value="1"/>
</dbReference>